<comment type="caution">
    <text evidence="1">The sequence shown here is derived from an EMBL/GenBank/DDBJ whole genome shotgun (WGS) entry which is preliminary data.</text>
</comment>
<proteinExistence type="predicted"/>
<gene>
    <name evidence="1" type="ORF">M569_09940</name>
</gene>
<dbReference type="Proteomes" id="UP000015453">
    <property type="component" value="Unassembled WGS sequence"/>
</dbReference>
<organism evidence="1 2">
    <name type="scientific">Genlisea aurea</name>
    <dbReference type="NCBI Taxonomy" id="192259"/>
    <lineage>
        <taxon>Eukaryota</taxon>
        <taxon>Viridiplantae</taxon>
        <taxon>Streptophyta</taxon>
        <taxon>Embryophyta</taxon>
        <taxon>Tracheophyta</taxon>
        <taxon>Spermatophyta</taxon>
        <taxon>Magnoliopsida</taxon>
        <taxon>eudicotyledons</taxon>
        <taxon>Gunneridae</taxon>
        <taxon>Pentapetalae</taxon>
        <taxon>asterids</taxon>
        <taxon>lamiids</taxon>
        <taxon>Lamiales</taxon>
        <taxon>Lentibulariaceae</taxon>
        <taxon>Genlisea</taxon>
    </lineage>
</organism>
<accession>S8DY42</accession>
<dbReference type="EMBL" id="AUSU01004580">
    <property type="protein sequence ID" value="EPS64842.1"/>
    <property type="molecule type" value="Genomic_DNA"/>
</dbReference>
<evidence type="ECO:0000313" key="1">
    <source>
        <dbReference type="EMBL" id="EPS64842.1"/>
    </source>
</evidence>
<sequence>LKLYFSSSSSSHCMPHFLCCYLQQGTRFFASPVSMRLRPKRICSGVVCIGAYHINRL</sequence>
<protein>
    <submittedName>
        <fullName evidence="1">Uncharacterized protein</fullName>
    </submittedName>
</protein>
<dbReference type="AlphaFoldDB" id="S8DY42"/>
<evidence type="ECO:0000313" key="2">
    <source>
        <dbReference type="Proteomes" id="UP000015453"/>
    </source>
</evidence>
<feature type="non-terminal residue" evidence="1">
    <location>
        <position position="1"/>
    </location>
</feature>
<reference evidence="1 2" key="1">
    <citation type="journal article" date="2013" name="BMC Genomics">
        <title>The miniature genome of a carnivorous plant Genlisea aurea contains a low number of genes and short non-coding sequences.</title>
        <authorList>
            <person name="Leushkin E.V."/>
            <person name="Sutormin R.A."/>
            <person name="Nabieva E.R."/>
            <person name="Penin A.A."/>
            <person name="Kondrashov A.S."/>
            <person name="Logacheva M.D."/>
        </authorList>
    </citation>
    <scope>NUCLEOTIDE SEQUENCE [LARGE SCALE GENOMIC DNA]</scope>
</reference>
<feature type="non-terminal residue" evidence="1">
    <location>
        <position position="57"/>
    </location>
</feature>
<name>S8DY42_9LAMI</name>
<dbReference type="OrthoDB" id="1714680at2759"/>
<keyword evidence="2" id="KW-1185">Reference proteome</keyword>